<dbReference type="EMBL" id="MPUH01000266">
    <property type="protein sequence ID" value="OMJ84537.1"/>
    <property type="molecule type" value="Genomic_DNA"/>
</dbReference>
<evidence type="ECO:0000313" key="1">
    <source>
        <dbReference type="EMBL" id="OMJ84537.1"/>
    </source>
</evidence>
<gene>
    <name evidence="1" type="ORF">SteCoe_14344</name>
</gene>
<keyword evidence="2" id="KW-1185">Reference proteome</keyword>
<proteinExistence type="predicted"/>
<accession>A0A1R2C6B2</accession>
<sequence>MVDLLEELEEMGEVDEENFIYLNEQGKAELKQELVFKWNSFPSKKIHITCSLTDSIGYVKTLLYVSLEKYSIFLGLKNLKITNLANVKEPIPEVTNKQKGNIGDFIKNDTAFTFDVESSDMWLEIQIDYRDLALVIFFEVKVQKDTTILSLRTFVAELLNHILTAQNLSVMYEVSQISVQRVKFTEETILAIDFKSSMVGQKSKVKKFKELNDEEIVKDVFTYINRYLICIPPLAKIPQSNKQRKSIIREAYNPTIMEVLQNVKFGFHVRAPRTEAKIMTKNHKALTTKRKTQVEVQKSEVCNCDII</sequence>
<name>A0A1R2C6B2_9CILI</name>
<protein>
    <submittedName>
        <fullName evidence="1">Uncharacterized protein</fullName>
    </submittedName>
</protein>
<dbReference type="AlphaFoldDB" id="A0A1R2C6B2"/>
<comment type="caution">
    <text evidence="1">The sequence shown here is derived from an EMBL/GenBank/DDBJ whole genome shotgun (WGS) entry which is preliminary data.</text>
</comment>
<evidence type="ECO:0000313" key="2">
    <source>
        <dbReference type="Proteomes" id="UP000187209"/>
    </source>
</evidence>
<dbReference type="Proteomes" id="UP000187209">
    <property type="component" value="Unassembled WGS sequence"/>
</dbReference>
<reference evidence="1 2" key="1">
    <citation type="submission" date="2016-11" db="EMBL/GenBank/DDBJ databases">
        <title>The macronuclear genome of Stentor coeruleus: a giant cell with tiny introns.</title>
        <authorList>
            <person name="Slabodnick M."/>
            <person name="Ruby J.G."/>
            <person name="Reiff S.B."/>
            <person name="Swart E.C."/>
            <person name="Gosai S."/>
            <person name="Prabakaran S."/>
            <person name="Witkowska E."/>
            <person name="Larue G.E."/>
            <person name="Fisher S."/>
            <person name="Freeman R.M."/>
            <person name="Gunawardena J."/>
            <person name="Chu W."/>
            <person name="Stover N.A."/>
            <person name="Gregory B.D."/>
            <person name="Nowacki M."/>
            <person name="Derisi J."/>
            <person name="Roy S.W."/>
            <person name="Marshall W.F."/>
            <person name="Sood P."/>
        </authorList>
    </citation>
    <scope>NUCLEOTIDE SEQUENCE [LARGE SCALE GENOMIC DNA]</scope>
    <source>
        <strain evidence="1">WM001</strain>
    </source>
</reference>
<organism evidence="1 2">
    <name type="scientific">Stentor coeruleus</name>
    <dbReference type="NCBI Taxonomy" id="5963"/>
    <lineage>
        <taxon>Eukaryota</taxon>
        <taxon>Sar</taxon>
        <taxon>Alveolata</taxon>
        <taxon>Ciliophora</taxon>
        <taxon>Postciliodesmatophora</taxon>
        <taxon>Heterotrichea</taxon>
        <taxon>Heterotrichida</taxon>
        <taxon>Stentoridae</taxon>
        <taxon>Stentor</taxon>
    </lineage>
</organism>